<protein>
    <submittedName>
        <fullName evidence="2">ANTAR domain-containing protein</fullName>
    </submittedName>
</protein>
<evidence type="ECO:0000259" key="1">
    <source>
        <dbReference type="PROSITE" id="PS50921"/>
    </source>
</evidence>
<dbReference type="RefSeq" id="WP_144756127.1">
    <property type="nucleotide sequence ID" value="NZ_VMNW02000105.1"/>
</dbReference>
<keyword evidence="3" id="KW-1185">Reference proteome</keyword>
<evidence type="ECO:0000313" key="2">
    <source>
        <dbReference type="EMBL" id="KAA9151172.1"/>
    </source>
</evidence>
<feature type="domain" description="ANTAR" evidence="1">
    <location>
        <begin position="171"/>
        <end position="232"/>
    </location>
</feature>
<dbReference type="AlphaFoldDB" id="A0A5N0UN59"/>
<dbReference type="InterPro" id="IPR011006">
    <property type="entry name" value="CheY-like_superfamily"/>
</dbReference>
<dbReference type="InterPro" id="IPR036388">
    <property type="entry name" value="WH-like_DNA-bd_sf"/>
</dbReference>
<dbReference type="CDD" id="cd00130">
    <property type="entry name" value="PAS"/>
    <property type="match status" value="1"/>
</dbReference>
<dbReference type="Pfam" id="PF03861">
    <property type="entry name" value="ANTAR"/>
    <property type="match status" value="1"/>
</dbReference>
<gene>
    <name evidence="2" type="ORF">FPZ12_039570</name>
</gene>
<name>A0A5N0UN59_9PSEU</name>
<dbReference type="OrthoDB" id="9808408at2"/>
<accession>A0A5N0UN59</accession>
<dbReference type="GO" id="GO:0003723">
    <property type="term" value="F:RNA binding"/>
    <property type="evidence" value="ECO:0007669"/>
    <property type="project" value="InterPro"/>
</dbReference>
<proteinExistence type="predicted"/>
<dbReference type="SUPFAM" id="SSF52172">
    <property type="entry name" value="CheY-like"/>
    <property type="match status" value="1"/>
</dbReference>
<dbReference type="PROSITE" id="PS50921">
    <property type="entry name" value="ANTAR"/>
    <property type="match status" value="1"/>
</dbReference>
<dbReference type="InterPro" id="IPR013656">
    <property type="entry name" value="PAS_4"/>
</dbReference>
<dbReference type="InterPro" id="IPR000014">
    <property type="entry name" value="PAS"/>
</dbReference>
<reference evidence="2" key="1">
    <citation type="submission" date="2019-09" db="EMBL/GenBank/DDBJ databases">
        <authorList>
            <person name="Teo W.F.A."/>
            <person name="Duangmal K."/>
        </authorList>
    </citation>
    <scope>NUCLEOTIDE SEQUENCE [LARGE SCALE GENOMIC DNA]</scope>
    <source>
        <strain evidence="2">K81G1</strain>
    </source>
</reference>
<dbReference type="Proteomes" id="UP000319769">
    <property type="component" value="Unassembled WGS sequence"/>
</dbReference>
<dbReference type="Pfam" id="PF08448">
    <property type="entry name" value="PAS_4"/>
    <property type="match status" value="1"/>
</dbReference>
<dbReference type="EMBL" id="VMNW02000105">
    <property type="protein sequence ID" value="KAA9151172.1"/>
    <property type="molecule type" value="Genomic_DNA"/>
</dbReference>
<dbReference type="InterPro" id="IPR035965">
    <property type="entry name" value="PAS-like_dom_sf"/>
</dbReference>
<comment type="caution">
    <text evidence="2">The sequence shown here is derived from an EMBL/GenBank/DDBJ whole genome shotgun (WGS) entry which is preliminary data.</text>
</comment>
<organism evidence="2 3">
    <name type="scientific">Amycolatopsis acidicola</name>
    <dbReference type="NCBI Taxonomy" id="2596893"/>
    <lineage>
        <taxon>Bacteria</taxon>
        <taxon>Bacillati</taxon>
        <taxon>Actinomycetota</taxon>
        <taxon>Actinomycetes</taxon>
        <taxon>Pseudonocardiales</taxon>
        <taxon>Pseudonocardiaceae</taxon>
        <taxon>Amycolatopsis</taxon>
    </lineage>
</organism>
<sequence>MSRPSRSDFSVFRAIQDDAVFRATVSPYLVLDTALTIRAVNPAYLAATGRAGPDLLGEPIFRAFPDNPDDPGADGVANLRRSLERVLKRKRRHHMPLQRYDVPGPGGEFVEKYWLPVNSPIRHPDGRLAGVLHHVEDVTALRPFLDEPATGEDPRPPRLLTIAALRERTASEDLAEEAENLRQALDTRAAIEQAKGMLMAQYQCGPDEAFLLLRKLSQESNSKIRDIAARMVSRNGHLPS</sequence>
<dbReference type="Gene3D" id="1.10.10.10">
    <property type="entry name" value="Winged helix-like DNA-binding domain superfamily/Winged helix DNA-binding domain"/>
    <property type="match status" value="1"/>
</dbReference>
<dbReference type="SMART" id="SM01012">
    <property type="entry name" value="ANTAR"/>
    <property type="match status" value="1"/>
</dbReference>
<dbReference type="Gene3D" id="3.30.450.20">
    <property type="entry name" value="PAS domain"/>
    <property type="match status" value="1"/>
</dbReference>
<evidence type="ECO:0000313" key="3">
    <source>
        <dbReference type="Proteomes" id="UP000319769"/>
    </source>
</evidence>
<dbReference type="InterPro" id="IPR005561">
    <property type="entry name" value="ANTAR"/>
</dbReference>
<dbReference type="SUPFAM" id="SSF55785">
    <property type="entry name" value="PYP-like sensor domain (PAS domain)"/>
    <property type="match status" value="1"/>
</dbReference>